<evidence type="ECO:0000256" key="5">
    <source>
        <dbReference type="ARBA" id="ARBA00023316"/>
    </source>
</evidence>
<evidence type="ECO:0000256" key="3">
    <source>
        <dbReference type="ARBA" id="ARBA00022960"/>
    </source>
</evidence>
<dbReference type="GO" id="GO:0071972">
    <property type="term" value="F:peptidoglycan L,D-transpeptidase activity"/>
    <property type="evidence" value="ECO:0007669"/>
    <property type="project" value="TreeGrafter"/>
</dbReference>
<dbReference type="GO" id="GO:0018104">
    <property type="term" value="P:peptidoglycan-protein cross-linking"/>
    <property type="evidence" value="ECO:0007669"/>
    <property type="project" value="TreeGrafter"/>
</dbReference>
<dbReference type="PROSITE" id="PS52029">
    <property type="entry name" value="LD_TPASE"/>
    <property type="match status" value="1"/>
</dbReference>
<evidence type="ECO:0000256" key="1">
    <source>
        <dbReference type="ARBA" id="ARBA00004752"/>
    </source>
</evidence>
<protein>
    <submittedName>
        <fullName evidence="7">ErfK/YbiS/YcfS/YnhG family protein</fullName>
    </submittedName>
</protein>
<dbReference type="InterPro" id="IPR038063">
    <property type="entry name" value="Transpep_catalytic_dom"/>
</dbReference>
<dbReference type="CDD" id="cd16913">
    <property type="entry name" value="YkuD_like"/>
    <property type="match status" value="1"/>
</dbReference>
<organism evidence="7">
    <name type="scientific">human gut metagenome</name>
    <dbReference type="NCBI Taxonomy" id="408170"/>
    <lineage>
        <taxon>unclassified sequences</taxon>
        <taxon>metagenomes</taxon>
        <taxon>organismal metagenomes</taxon>
    </lineage>
</organism>
<dbReference type="Pfam" id="PF03734">
    <property type="entry name" value="YkuD"/>
    <property type="match status" value="1"/>
</dbReference>
<dbReference type="GO" id="GO:0071555">
    <property type="term" value="P:cell wall organization"/>
    <property type="evidence" value="ECO:0007669"/>
    <property type="project" value="UniProtKB-KW"/>
</dbReference>
<dbReference type="GO" id="GO:0008360">
    <property type="term" value="P:regulation of cell shape"/>
    <property type="evidence" value="ECO:0007669"/>
    <property type="project" value="UniProtKB-KW"/>
</dbReference>
<dbReference type="Gene3D" id="2.40.440.10">
    <property type="entry name" value="L,D-transpeptidase catalytic domain-like"/>
    <property type="match status" value="1"/>
</dbReference>
<dbReference type="GO" id="GO:0005576">
    <property type="term" value="C:extracellular region"/>
    <property type="evidence" value="ECO:0007669"/>
    <property type="project" value="TreeGrafter"/>
</dbReference>
<keyword evidence="2" id="KW-0808">Transferase</keyword>
<comment type="pathway">
    <text evidence="1">Cell wall biogenesis; peptidoglycan biosynthesis.</text>
</comment>
<keyword evidence="5" id="KW-0961">Cell wall biogenesis/degradation</keyword>
<accession>K1RWC5</accession>
<evidence type="ECO:0000313" key="7">
    <source>
        <dbReference type="EMBL" id="EKC47599.1"/>
    </source>
</evidence>
<evidence type="ECO:0000256" key="2">
    <source>
        <dbReference type="ARBA" id="ARBA00022679"/>
    </source>
</evidence>
<dbReference type="AlphaFoldDB" id="K1RWC5"/>
<feature type="domain" description="L,D-TPase catalytic" evidence="6">
    <location>
        <begin position="1"/>
        <end position="81"/>
    </location>
</feature>
<dbReference type="UniPathway" id="UPA00219"/>
<comment type="caution">
    <text evidence="7">The sequence shown here is derived from an EMBL/GenBank/DDBJ whole genome shotgun (WGS) entry which is preliminary data.</text>
</comment>
<dbReference type="GO" id="GO:0016740">
    <property type="term" value="F:transferase activity"/>
    <property type="evidence" value="ECO:0007669"/>
    <property type="project" value="UniProtKB-KW"/>
</dbReference>
<proteinExistence type="predicted"/>
<dbReference type="PANTHER" id="PTHR30582">
    <property type="entry name" value="L,D-TRANSPEPTIDASE"/>
    <property type="match status" value="1"/>
</dbReference>
<dbReference type="InterPro" id="IPR050979">
    <property type="entry name" value="LD-transpeptidase"/>
</dbReference>
<evidence type="ECO:0000256" key="4">
    <source>
        <dbReference type="ARBA" id="ARBA00022984"/>
    </source>
</evidence>
<reference evidence="7" key="1">
    <citation type="journal article" date="2013" name="Environ. Microbiol.">
        <title>Microbiota from the distal guts of lean and obese adolescents exhibit partial functional redundancy besides clear differences in community structure.</title>
        <authorList>
            <person name="Ferrer M."/>
            <person name="Ruiz A."/>
            <person name="Lanza F."/>
            <person name="Haange S.B."/>
            <person name="Oberbach A."/>
            <person name="Till H."/>
            <person name="Bargiela R."/>
            <person name="Campoy C."/>
            <person name="Segura M.T."/>
            <person name="Richter M."/>
            <person name="von Bergen M."/>
            <person name="Seifert J."/>
            <person name="Suarez A."/>
        </authorList>
    </citation>
    <scope>NUCLEOTIDE SEQUENCE</scope>
</reference>
<dbReference type="PANTHER" id="PTHR30582:SF33">
    <property type="entry name" value="EXPORTED PROTEIN"/>
    <property type="match status" value="1"/>
</dbReference>
<keyword evidence="4" id="KW-0573">Peptidoglycan synthesis</keyword>
<feature type="non-terminal residue" evidence="7">
    <location>
        <position position="1"/>
    </location>
</feature>
<name>K1RWC5_9ZZZZ</name>
<sequence>GVFGLTYKTKNAVLRGADYETPVNYWMPFNGNVGMHDATWRGSFGGTIYLTSGSHGCVNLPLNMAAAIYEYVSTGFPVVCYYY</sequence>
<gene>
    <name evidence="7" type="ORF">LEA_19302</name>
</gene>
<keyword evidence="3" id="KW-0133">Cell shape</keyword>
<dbReference type="SUPFAM" id="SSF141523">
    <property type="entry name" value="L,D-transpeptidase catalytic domain-like"/>
    <property type="match status" value="1"/>
</dbReference>
<evidence type="ECO:0000259" key="6">
    <source>
        <dbReference type="PROSITE" id="PS52029"/>
    </source>
</evidence>
<dbReference type="EMBL" id="AJWY01013265">
    <property type="protein sequence ID" value="EKC47599.1"/>
    <property type="molecule type" value="Genomic_DNA"/>
</dbReference>
<dbReference type="InterPro" id="IPR005490">
    <property type="entry name" value="LD_TPept_cat_dom"/>
</dbReference>